<dbReference type="PANTHER" id="PTHR11712:SF336">
    <property type="entry name" value="3-OXOACYL-[ACYL-CARRIER-PROTEIN] SYNTHASE, MITOCHONDRIAL"/>
    <property type="match status" value="1"/>
</dbReference>
<evidence type="ECO:0000256" key="4">
    <source>
        <dbReference type="ARBA" id="ARBA00022516"/>
    </source>
</evidence>
<keyword evidence="8" id="KW-0275">Fatty acid biosynthesis</keyword>
<evidence type="ECO:0000256" key="2">
    <source>
        <dbReference type="ARBA" id="ARBA00008467"/>
    </source>
</evidence>
<dbReference type="EC" id="2.3.1.41" evidence="3"/>
<gene>
    <name evidence="14" type="ORF">SeLEV6574_g03617</name>
</gene>
<evidence type="ECO:0000256" key="11">
    <source>
        <dbReference type="ARBA" id="ARBA00072686"/>
    </source>
</evidence>
<comment type="pathway">
    <text evidence="1">Lipid metabolism; fatty acid biosynthesis.</text>
</comment>
<dbReference type="InterPro" id="IPR014031">
    <property type="entry name" value="Ketoacyl_synth_C"/>
</dbReference>
<dbReference type="SMART" id="SM00825">
    <property type="entry name" value="PKS_KS"/>
    <property type="match status" value="1"/>
</dbReference>
<dbReference type="GO" id="GO:0005739">
    <property type="term" value="C:mitochondrion"/>
    <property type="evidence" value="ECO:0007669"/>
    <property type="project" value="TreeGrafter"/>
</dbReference>
<keyword evidence="5 12" id="KW-0808">Transferase</keyword>
<evidence type="ECO:0000256" key="1">
    <source>
        <dbReference type="ARBA" id="ARBA00005194"/>
    </source>
</evidence>
<keyword evidence="4" id="KW-0444">Lipid biosynthesis</keyword>
<dbReference type="AlphaFoldDB" id="A0A507D334"/>
<proteinExistence type="inferred from homology"/>
<dbReference type="InterPro" id="IPR000794">
    <property type="entry name" value="Beta-ketoacyl_synthase"/>
</dbReference>
<keyword evidence="7" id="KW-0443">Lipid metabolism</keyword>
<evidence type="ECO:0000256" key="5">
    <source>
        <dbReference type="ARBA" id="ARBA00022679"/>
    </source>
</evidence>
<dbReference type="InterPro" id="IPR017568">
    <property type="entry name" value="3-oxoacyl-ACP_synth-2"/>
</dbReference>
<keyword evidence="6" id="KW-0276">Fatty acid metabolism</keyword>
<dbReference type="InterPro" id="IPR014030">
    <property type="entry name" value="Ketoacyl_synth_N"/>
</dbReference>
<evidence type="ECO:0000256" key="7">
    <source>
        <dbReference type="ARBA" id="ARBA00023098"/>
    </source>
</evidence>
<name>A0A507D334_9FUNG</name>
<dbReference type="Pfam" id="PF00109">
    <property type="entry name" value="ketoacyl-synt"/>
    <property type="match status" value="1"/>
</dbReference>
<sequence>MRRLPRQPKFNVWTPGERNVVSSDVISMSWYRLAYQDHICRNAVCIHTDMGALRRVAVTGLGLVTPVGVGAQHAWTRLLAGKCGIVSLKGQTHSSTCAKYDDLPSQVAGLVPVHADGIKHGFWRVEDWMPRSDEKKTAPFIHYAVAAAHQALEDAGWKAETDEQKVRTGVCIGSGIGSIEEVYNTAVAYRDNGLRRVNPYFVPKILTNMAAGHVSIRFGLQGPNHSCATACATGAHSIGDAARFIQHGDADVMLAGGTESSVSPFAMSGFCRARALSTTYNDSPSQSSRPFDRDRDGFVIGEGAGILILEELSHAKARNARIYAELKGYGASGDAYHITAPSEDGRGAARAMRRALAQGGVGVDQVDYVNAHATSTNLGDLAETLAIKSVFDGPWIDNIAVSSTKGATGHLLGAAGAVEAIFTILSIYHNVLPPSLNLHNLQVQFTLDYVALQARDLKPHGKQVRAALNNSFGFGGTNCSLLFTRI</sequence>
<dbReference type="NCBIfam" id="NF005589">
    <property type="entry name" value="PRK07314.1"/>
    <property type="match status" value="1"/>
</dbReference>
<evidence type="ECO:0000259" key="13">
    <source>
        <dbReference type="PROSITE" id="PS52004"/>
    </source>
</evidence>
<dbReference type="OrthoDB" id="5334845at2759"/>
<dbReference type="NCBIfam" id="TIGR03150">
    <property type="entry name" value="fabF"/>
    <property type="match status" value="1"/>
</dbReference>
<dbReference type="FunFam" id="3.40.47.10:FF:000015">
    <property type="entry name" value="3-oxoacyl-[acyl-carrier-protein] synthase, mitochondrial"/>
    <property type="match status" value="1"/>
</dbReference>
<dbReference type="PANTHER" id="PTHR11712">
    <property type="entry name" value="POLYKETIDE SYNTHASE-RELATED"/>
    <property type="match status" value="1"/>
</dbReference>
<dbReference type="InterPro" id="IPR016039">
    <property type="entry name" value="Thiolase-like"/>
</dbReference>
<evidence type="ECO:0000256" key="10">
    <source>
        <dbReference type="ARBA" id="ARBA00044350"/>
    </source>
</evidence>
<dbReference type="InterPro" id="IPR020841">
    <property type="entry name" value="PKS_Beta-ketoAc_synthase_dom"/>
</dbReference>
<evidence type="ECO:0000256" key="12">
    <source>
        <dbReference type="RuleBase" id="RU003694"/>
    </source>
</evidence>
<evidence type="ECO:0000313" key="15">
    <source>
        <dbReference type="Proteomes" id="UP000320475"/>
    </source>
</evidence>
<dbReference type="FunFam" id="3.40.47.10:FF:000024">
    <property type="entry name" value="3-oxoacyl-[acyl-carrier-protein] synthase, mitochondrial"/>
    <property type="match status" value="1"/>
</dbReference>
<reference evidence="14 15" key="1">
    <citation type="journal article" date="2019" name="Sci. Rep.">
        <title>Comparative genomics of chytrid fungi reveal insights into the obligate biotrophic and pathogenic lifestyle of Synchytrium endobioticum.</title>
        <authorList>
            <person name="van de Vossenberg B.T.L.H."/>
            <person name="Warris S."/>
            <person name="Nguyen H.D.T."/>
            <person name="van Gent-Pelzer M.P.E."/>
            <person name="Joly D.L."/>
            <person name="van de Geest H.C."/>
            <person name="Bonants P.J.M."/>
            <person name="Smith D.S."/>
            <person name="Levesque C.A."/>
            <person name="van der Lee T.A.J."/>
        </authorList>
    </citation>
    <scope>NUCLEOTIDE SEQUENCE [LARGE SCALE GENOMIC DNA]</scope>
    <source>
        <strain evidence="14 15">LEV6574</strain>
    </source>
</reference>
<dbReference type="Proteomes" id="UP000320475">
    <property type="component" value="Unassembled WGS sequence"/>
</dbReference>
<evidence type="ECO:0000256" key="3">
    <source>
        <dbReference type="ARBA" id="ARBA00013191"/>
    </source>
</evidence>
<accession>A0A507D334</accession>
<dbReference type="Gene3D" id="3.40.47.10">
    <property type="match status" value="2"/>
</dbReference>
<keyword evidence="9" id="KW-0012">Acyltransferase</keyword>
<protein>
    <recommendedName>
        <fullName evidence="11">3-oxoacyl-[acyl-carrier-protein] synthase, mitochondrial</fullName>
        <ecNumber evidence="3">2.3.1.41</ecNumber>
    </recommendedName>
    <alternativeName>
        <fullName evidence="10">Beta-ketoacyl-ACP synthase</fullName>
    </alternativeName>
</protein>
<dbReference type="Pfam" id="PF02801">
    <property type="entry name" value="Ketoacyl-synt_C"/>
    <property type="match status" value="1"/>
</dbReference>
<dbReference type="EMBL" id="QEAM01000126">
    <property type="protein sequence ID" value="TPX45834.1"/>
    <property type="molecule type" value="Genomic_DNA"/>
</dbReference>
<dbReference type="GO" id="GO:0004315">
    <property type="term" value="F:3-oxoacyl-[acyl-carrier-protein] synthase activity"/>
    <property type="evidence" value="ECO:0007669"/>
    <property type="project" value="UniProtKB-EC"/>
</dbReference>
<comment type="caution">
    <text evidence="14">The sequence shown here is derived from an EMBL/GenBank/DDBJ whole genome shotgun (WGS) entry which is preliminary data.</text>
</comment>
<evidence type="ECO:0000256" key="9">
    <source>
        <dbReference type="ARBA" id="ARBA00023315"/>
    </source>
</evidence>
<organism evidence="14 15">
    <name type="scientific">Synchytrium endobioticum</name>
    <dbReference type="NCBI Taxonomy" id="286115"/>
    <lineage>
        <taxon>Eukaryota</taxon>
        <taxon>Fungi</taxon>
        <taxon>Fungi incertae sedis</taxon>
        <taxon>Chytridiomycota</taxon>
        <taxon>Chytridiomycota incertae sedis</taxon>
        <taxon>Chytridiomycetes</taxon>
        <taxon>Synchytriales</taxon>
        <taxon>Synchytriaceae</taxon>
        <taxon>Synchytrium</taxon>
    </lineage>
</organism>
<feature type="domain" description="Ketosynthase family 3 (KS3)" evidence="13">
    <location>
        <begin position="53"/>
        <end position="485"/>
    </location>
</feature>
<evidence type="ECO:0000256" key="6">
    <source>
        <dbReference type="ARBA" id="ARBA00022832"/>
    </source>
</evidence>
<dbReference type="GO" id="GO:0006633">
    <property type="term" value="P:fatty acid biosynthetic process"/>
    <property type="evidence" value="ECO:0007669"/>
    <property type="project" value="UniProtKB-KW"/>
</dbReference>
<dbReference type="PROSITE" id="PS52004">
    <property type="entry name" value="KS3_2"/>
    <property type="match status" value="1"/>
</dbReference>
<comment type="similarity">
    <text evidence="2 12">Belongs to the thiolase-like superfamily. Beta-ketoacyl-ACP synthases family.</text>
</comment>
<evidence type="ECO:0000313" key="14">
    <source>
        <dbReference type="EMBL" id="TPX45834.1"/>
    </source>
</evidence>
<dbReference type="SUPFAM" id="SSF53901">
    <property type="entry name" value="Thiolase-like"/>
    <property type="match status" value="2"/>
</dbReference>
<dbReference type="CDD" id="cd00834">
    <property type="entry name" value="KAS_I_II"/>
    <property type="match status" value="1"/>
</dbReference>
<evidence type="ECO:0000256" key="8">
    <source>
        <dbReference type="ARBA" id="ARBA00023160"/>
    </source>
</evidence>